<reference evidence="5 6" key="1">
    <citation type="submission" date="2024-02" db="EMBL/GenBank/DDBJ databases">
        <title>Full genome sequence of Nocardioides kribbensis.</title>
        <authorList>
            <person name="Poletto B.L."/>
            <person name="Silva G."/>
            <person name="Galante D."/>
            <person name="Campos K.R."/>
            <person name="Santos M.B.N."/>
            <person name="Sacchi C.T."/>
        </authorList>
    </citation>
    <scope>NUCLEOTIDE SEQUENCE [LARGE SCALE GENOMIC DNA]</scope>
    <source>
        <strain evidence="5 6">O4R</strain>
    </source>
</reference>
<dbReference type="InterPro" id="IPR029510">
    <property type="entry name" value="Ald_DH_CS_GLU"/>
</dbReference>
<keyword evidence="6" id="KW-1185">Reference proteome</keyword>
<dbReference type="InterPro" id="IPR015590">
    <property type="entry name" value="Aldehyde_DH_dom"/>
</dbReference>
<dbReference type="Pfam" id="PF00171">
    <property type="entry name" value="Aldedh"/>
    <property type="match status" value="1"/>
</dbReference>
<dbReference type="PANTHER" id="PTHR11699">
    <property type="entry name" value="ALDEHYDE DEHYDROGENASE-RELATED"/>
    <property type="match status" value="1"/>
</dbReference>
<feature type="active site" evidence="2">
    <location>
        <position position="229"/>
    </location>
</feature>
<keyword evidence="1 3" id="KW-0560">Oxidoreductase</keyword>
<comment type="similarity">
    <text evidence="3">Belongs to the aldehyde dehydrogenase family.</text>
</comment>
<dbReference type="SUPFAM" id="SSF53720">
    <property type="entry name" value="ALDH-like"/>
    <property type="match status" value="1"/>
</dbReference>
<gene>
    <name evidence="5" type="ORF">V6R90_06995</name>
</gene>
<dbReference type="PROSITE" id="PS00687">
    <property type="entry name" value="ALDEHYDE_DEHYDR_GLU"/>
    <property type="match status" value="1"/>
</dbReference>
<dbReference type="Proteomes" id="UP001482520">
    <property type="component" value="Unassembled WGS sequence"/>
</dbReference>
<proteinExistence type="inferred from homology"/>
<organism evidence="5 6">
    <name type="scientific">Nocardioides kribbensis</name>
    <dbReference type="NCBI Taxonomy" id="305517"/>
    <lineage>
        <taxon>Bacteria</taxon>
        <taxon>Bacillati</taxon>
        <taxon>Actinomycetota</taxon>
        <taxon>Actinomycetes</taxon>
        <taxon>Propionibacteriales</taxon>
        <taxon>Nocardioidaceae</taxon>
        <taxon>Nocardioides</taxon>
    </lineage>
</organism>
<dbReference type="InterPro" id="IPR016162">
    <property type="entry name" value="Ald_DH_N"/>
</dbReference>
<dbReference type="InterPro" id="IPR016163">
    <property type="entry name" value="Ald_DH_C"/>
</dbReference>
<sequence length="458" mass="47821">MPLLDLVDPATGGVRSSLATSDTAAVTRAVDAAAAAFPDWSRSTPGARADALLALAGLVEEHAEELALVDSEDVGKPVHHAREELPGVVDNLRFLAGASRVPSAGSAGEYAAGRTSTLRREPLGVVALVTPWNYPLLEAVWKVAPALAAGNTAVVKPSELTPRSTLRLVELAARVLPAGVLGVVLGGAEVGQALVRDPRVRLVSLTGDSATGSAVAATAAESLTRVHLELGGKAPVVVCDDADLDDAVATLVPAGFLNAGQDCTAACRVLVADSVHDAFLAAYVEAVRDLRVGDPADEDTRLGPLVSRRQLDRVAGFVDRAVAGGARVEVGGRRLERPGWFYAPTVLTGVGQRDEVVQREVFGPVVTVQRAPDDAALLALANDVEQGLAASVWTASLARADRFTRGLDFGTVWVNDHLTTVSEMPFGGFGASGYGAELSTRSIDDYSRFKHVMTRVPR</sequence>
<comment type="caution">
    <text evidence="5">The sequence shown here is derived from an EMBL/GenBank/DDBJ whole genome shotgun (WGS) entry which is preliminary data.</text>
</comment>
<evidence type="ECO:0000313" key="5">
    <source>
        <dbReference type="EMBL" id="MEQ7847022.1"/>
    </source>
</evidence>
<dbReference type="RefSeq" id="WP_349804221.1">
    <property type="nucleotide sequence ID" value="NZ_JBEGDP010000005.1"/>
</dbReference>
<feature type="domain" description="Aldehyde dehydrogenase" evidence="4">
    <location>
        <begin position="5"/>
        <end position="452"/>
    </location>
</feature>
<evidence type="ECO:0000259" key="4">
    <source>
        <dbReference type="Pfam" id="PF00171"/>
    </source>
</evidence>
<accession>A0ABV1NWZ1</accession>
<dbReference type="Gene3D" id="3.40.605.10">
    <property type="entry name" value="Aldehyde Dehydrogenase, Chain A, domain 1"/>
    <property type="match status" value="1"/>
</dbReference>
<dbReference type="Gene3D" id="3.40.309.10">
    <property type="entry name" value="Aldehyde Dehydrogenase, Chain A, domain 2"/>
    <property type="match status" value="1"/>
</dbReference>
<evidence type="ECO:0000313" key="6">
    <source>
        <dbReference type="Proteomes" id="UP001482520"/>
    </source>
</evidence>
<dbReference type="EMBL" id="JBEGDP010000005">
    <property type="protein sequence ID" value="MEQ7847022.1"/>
    <property type="molecule type" value="Genomic_DNA"/>
</dbReference>
<dbReference type="InterPro" id="IPR016161">
    <property type="entry name" value="Ald_DH/histidinol_DH"/>
</dbReference>
<protein>
    <submittedName>
        <fullName evidence="5">Aldehyde dehydrogenase family protein</fullName>
    </submittedName>
</protein>
<name>A0ABV1NWZ1_9ACTN</name>
<evidence type="ECO:0000256" key="2">
    <source>
        <dbReference type="PROSITE-ProRule" id="PRU10007"/>
    </source>
</evidence>
<evidence type="ECO:0000256" key="1">
    <source>
        <dbReference type="ARBA" id="ARBA00023002"/>
    </source>
</evidence>
<evidence type="ECO:0000256" key="3">
    <source>
        <dbReference type="RuleBase" id="RU003345"/>
    </source>
</evidence>